<dbReference type="AlphaFoldDB" id="A0A1B7TF71"/>
<dbReference type="EMBL" id="LXPE01000009">
    <property type="protein sequence ID" value="OBA27383.1"/>
    <property type="molecule type" value="Genomic_DNA"/>
</dbReference>
<keyword evidence="2" id="KW-1185">Reference proteome</keyword>
<evidence type="ECO:0000313" key="1">
    <source>
        <dbReference type="EMBL" id="OBA27383.1"/>
    </source>
</evidence>
<evidence type="ECO:0000313" key="2">
    <source>
        <dbReference type="Proteomes" id="UP000092321"/>
    </source>
</evidence>
<dbReference type="GO" id="GO:0000736">
    <property type="term" value="P:double-strand break repair via single-strand annealing, removal of nonhomologous ends"/>
    <property type="evidence" value="ECO:0007669"/>
    <property type="project" value="InterPro"/>
</dbReference>
<gene>
    <name evidence="1" type="ORF">HANVADRAFT_119502</name>
</gene>
<reference evidence="2" key="1">
    <citation type="journal article" date="2016" name="Proc. Natl. Acad. Sci. U.S.A.">
        <title>Comparative genomics of biotechnologically important yeasts.</title>
        <authorList>
            <person name="Riley R."/>
            <person name="Haridas S."/>
            <person name="Wolfe K.H."/>
            <person name="Lopes M.R."/>
            <person name="Hittinger C.T."/>
            <person name="Goeker M."/>
            <person name="Salamov A.A."/>
            <person name="Wisecaver J.H."/>
            <person name="Long T.M."/>
            <person name="Calvey C.H."/>
            <person name="Aerts A.L."/>
            <person name="Barry K.W."/>
            <person name="Choi C."/>
            <person name="Clum A."/>
            <person name="Coughlan A.Y."/>
            <person name="Deshpande S."/>
            <person name="Douglass A.P."/>
            <person name="Hanson S.J."/>
            <person name="Klenk H.-P."/>
            <person name="LaButti K.M."/>
            <person name="Lapidus A."/>
            <person name="Lindquist E.A."/>
            <person name="Lipzen A.M."/>
            <person name="Meier-Kolthoff J.P."/>
            <person name="Ohm R.A."/>
            <person name="Otillar R.P."/>
            <person name="Pangilinan J.L."/>
            <person name="Peng Y."/>
            <person name="Rokas A."/>
            <person name="Rosa C.A."/>
            <person name="Scheuner C."/>
            <person name="Sibirny A.A."/>
            <person name="Slot J.C."/>
            <person name="Stielow J.B."/>
            <person name="Sun H."/>
            <person name="Kurtzman C.P."/>
            <person name="Blackwell M."/>
            <person name="Grigoriev I.V."/>
            <person name="Jeffries T.W."/>
        </authorList>
    </citation>
    <scope>NUCLEOTIDE SEQUENCE [LARGE SCALE GENOMIC DNA]</scope>
    <source>
        <strain evidence="2">NRRL Y-1626</strain>
    </source>
</reference>
<proteinExistence type="predicted"/>
<accession>A0A1B7TF71</accession>
<organism evidence="1 2">
    <name type="scientific">Hanseniaspora valbyensis NRRL Y-1626</name>
    <dbReference type="NCBI Taxonomy" id="766949"/>
    <lineage>
        <taxon>Eukaryota</taxon>
        <taxon>Fungi</taxon>
        <taxon>Dikarya</taxon>
        <taxon>Ascomycota</taxon>
        <taxon>Saccharomycotina</taxon>
        <taxon>Saccharomycetes</taxon>
        <taxon>Saccharomycodales</taxon>
        <taxon>Saccharomycodaceae</taxon>
        <taxon>Hanseniaspora</taxon>
    </lineage>
</organism>
<dbReference type="GO" id="GO:0070336">
    <property type="term" value="F:flap-structured DNA binding"/>
    <property type="evidence" value="ECO:0007669"/>
    <property type="project" value="InterPro"/>
</dbReference>
<comment type="caution">
    <text evidence="1">The sequence shown here is derived from an EMBL/GenBank/DDBJ whole genome shotgun (WGS) entry which is preliminary data.</text>
</comment>
<sequence>MTGQYLNIAINKYLIFPIKIFLNSNNIFEEKNIDNDDTNNIVINNDLFQLYKPSYKLLISNNDLEKLYYFLEEDIKFVLKDLFFNDENLRKLLSIKLPSNKNENNIDNFHLLLNEEGLSTYNYVHTDSLIRKNDEKELNFDKIYKLGKVSFVIKINSSIWNLTLLINDYTKLPNTENEVINMNESIRDDIKVLKTEAKLIPKILIEEEDDSLEESVEQKQVDLKPEFNYSYKKLKFIENNNSMQIIIMNKKKK</sequence>
<dbReference type="InterPro" id="IPR021624">
    <property type="entry name" value="Saw1"/>
</dbReference>
<dbReference type="Pfam" id="PF11561">
    <property type="entry name" value="Saw1"/>
    <property type="match status" value="1"/>
</dbReference>
<name>A0A1B7TF71_9ASCO</name>
<dbReference type="Proteomes" id="UP000092321">
    <property type="component" value="Unassembled WGS sequence"/>
</dbReference>
<protein>
    <submittedName>
        <fullName evidence="1">Uncharacterized protein</fullName>
    </submittedName>
</protein>